<evidence type="ECO:0000313" key="1">
    <source>
        <dbReference type="EMBL" id="WXK40740.1"/>
    </source>
</evidence>
<keyword evidence="1" id="KW-0614">Plasmid</keyword>
<gene>
    <name evidence="1" type="ORF">IHE29_16410</name>
</gene>
<reference evidence="1 2" key="1">
    <citation type="submission" date="2020-09" db="EMBL/GenBank/DDBJ databases">
        <title>Genome sequences of Mycetohabitans spp.</title>
        <authorList>
            <person name="Carter M.E."/>
            <person name="Carpenter S.C.D."/>
            <person name="Bogdanove A.J."/>
        </authorList>
    </citation>
    <scope>NUCLEOTIDE SEQUENCE [LARGE SCALE GENOMIC DNA]</scope>
    <source>
        <strain evidence="1 2">B12</strain>
        <plasmid evidence="1 2">unnamed</plasmid>
    </source>
</reference>
<sequence length="171" mass="19760">MAEIVSNINSEDKVQFYQDVCNLAASLPDDQLCIALPGLVEGLMALPIDEHRRTDEFNWLNGPLARMGPEHRVQAALNLLRNVDMVKKNTFLFEWMWQSAVNLLHGTGENKLFEVLSELRKLKTLCCLDDNQWRVAEKGIRDFMDRHQFSSQARAQIDNNIPWLRQKPNLL</sequence>
<keyword evidence="2" id="KW-1185">Reference proteome</keyword>
<dbReference type="Proteomes" id="UP001493153">
    <property type="component" value="Plasmid unnamed"/>
</dbReference>
<accession>A0ABZ2Q3J7</accession>
<geneLocation type="plasmid" evidence="1 2">
    <name>unnamed</name>
</geneLocation>
<proteinExistence type="predicted"/>
<dbReference type="EMBL" id="CP062177">
    <property type="protein sequence ID" value="WXK40740.1"/>
    <property type="molecule type" value="Genomic_DNA"/>
</dbReference>
<name>A0ABZ2Q3J7_9BURK</name>
<evidence type="ECO:0008006" key="3">
    <source>
        <dbReference type="Google" id="ProtNLM"/>
    </source>
</evidence>
<evidence type="ECO:0000313" key="2">
    <source>
        <dbReference type="Proteomes" id="UP001493153"/>
    </source>
</evidence>
<organism evidence="1 2">
    <name type="scientific">Mycetohabitans rhizoxinica</name>
    <dbReference type="NCBI Taxonomy" id="412963"/>
    <lineage>
        <taxon>Bacteria</taxon>
        <taxon>Pseudomonadati</taxon>
        <taxon>Pseudomonadota</taxon>
        <taxon>Betaproteobacteria</taxon>
        <taxon>Burkholderiales</taxon>
        <taxon>Burkholderiaceae</taxon>
        <taxon>Mycetohabitans</taxon>
    </lineage>
</organism>
<protein>
    <recommendedName>
        <fullName evidence="3">HEAT repeat domain-containing protein</fullName>
    </recommendedName>
</protein>